<feature type="compositionally biased region" description="Low complexity" evidence="2">
    <location>
        <begin position="1151"/>
        <end position="1161"/>
    </location>
</feature>
<proteinExistence type="predicted"/>
<accession>A0A5J9TBN0</accession>
<feature type="region of interest" description="Disordered" evidence="2">
    <location>
        <begin position="258"/>
        <end position="378"/>
    </location>
</feature>
<feature type="region of interest" description="Disordered" evidence="2">
    <location>
        <begin position="58"/>
        <end position="128"/>
    </location>
</feature>
<protein>
    <recommendedName>
        <fullName evidence="4">MORF/ORRM1/DAG-like MORF domain-containing protein</fullName>
    </recommendedName>
</protein>
<feature type="region of interest" description="Disordered" evidence="2">
    <location>
        <begin position="562"/>
        <end position="586"/>
    </location>
</feature>
<feature type="region of interest" description="Disordered" evidence="2">
    <location>
        <begin position="842"/>
        <end position="873"/>
    </location>
</feature>
<feature type="compositionally biased region" description="Polar residues" evidence="2">
    <location>
        <begin position="856"/>
        <end position="871"/>
    </location>
</feature>
<feature type="compositionally biased region" description="Basic and acidic residues" evidence="2">
    <location>
        <begin position="268"/>
        <end position="283"/>
    </location>
</feature>
<feature type="domain" description="MORF/ORRM1/DAG-like MORF" evidence="4">
    <location>
        <begin position="885"/>
        <end position="981"/>
    </location>
</feature>
<sequence>MASASRVLLLARLRSLPPAAAASYRTARPLAAAGSLPPPLPWLSPPVTPPGAVTARRFAARRPATSSPQDNSRHSKNNRPRKGTAAVDGTDSAAQRYCRRRRHRLGRDPDETVTSDSAGCDEDDDDDDDVVEETVLRDGCDFKHWLVVMDPPPGDPYNPDSPRDEIIDSYIKTLAQVVGSENKARQKIYSVSTRCYFAFGALVSEKLSEKLKELPKVRWVLPDSYLDKENKEYGGEPFINGKAVPYDPKYHEWLKNSTRRGYGRPRHHNFDKSTGSEESEIHRPPVKNKAEQAMPHYDNPPTLHAHAHMPPPPDSGAGAHQRQPEAPPPEQGDASGQQGNIGGKMRGEPSAGFQGGNQAIQGNKPAGDHMHGAPGPASHSNNIGCHARCCPCHCCVSSTSFQSGSQQSNNNTTHHGGWPCYHYGKPPPFQGWRQQPPLQDGKATQDANAPSYQGHAVHHYYWHLLCRLRCPRQEEVDRRQCGACARSRATRKALDACNKFVHMRAGNEKSLDALRLGVNVGWFHTWGRPEIDNQTDVVSTRNRALTIGFSLFPWRPRHARFSSPGSCGQSPPPLHPPAACSAPSPPREALSRRWRRVSPQTLRSAPAAVIIRGFATQIEKPLDTSDWPPKMSSPHYSAQIEDTTSSGIRDSEHKQIVTSDGSCHENITTDDDGGYSEVTSDDEDFSYEEMPRGVRETRVMPGCDFNHWLVVMDTPPGDPGNPDVPREEIIDGYVKTLAQVVGSEEEARQKIYSVSTRHYFAFGALVSEELSLKLKELPKVHWVLADSYLDAENKDYGGFSPMASASRALRLARLHAPLRCGSGSSRPLRSLAAAAGSLLPAAPRPSPAPARFLSSQPAQSSLRDSSPNWSNRPPKETILLDGCDFEHWLVVMDPPPGNPGAPDIPREEIIDGYIKTLAQVVGSEEEARQKIYSVSTRHYFAFGALVSEELSYKLKELPNVRWVLPDSYLDVKNKDYGGEPFINGEAVPYDPKYHEEWVRNNSRVNQPRGRDRPHKPRNIERRENMQNFQNRGATPGQGFSNTSPPGQQGMLPRDAPPMHHAQPNMPPPPPSAGAPPYQAGYAPGSGQNYQQGGAPSYQGVPPGYQGSNQGYQGSPGGNMHGGSGPTYQGNPGFQRPGADYQSGSPPPPPFQGGSQPPFQSGNPPPYQGGNPSYGTGPNYQGPPGNQSYHKAGVPPYEGTGPGRNYQYPSAALNAEAEHCLAEAEQLQHHWPMLALFLDNCWSRFTFCGARVVMSRDSESD</sequence>
<dbReference type="Proteomes" id="UP000324897">
    <property type="component" value="Chromosome 3"/>
</dbReference>
<feature type="compositionally biased region" description="Acidic residues" evidence="2">
    <location>
        <begin position="668"/>
        <end position="683"/>
    </location>
</feature>
<dbReference type="AlphaFoldDB" id="A0A5J9TBN0"/>
<feature type="non-terminal residue" evidence="5">
    <location>
        <position position="1260"/>
    </location>
</feature>
<dbReference type="GO" id="GO:0005739">
    <property type="term" value="C:mitochondrion"/>
    <property type="evidence" value="ECO:0007669"/>
    <property type="project" value="TreeGrafter"/>
</dbReference>
<dbReference type="EMBL" id="RWGY01000039">
    <property type="protein sequence ID" value="TVU08800.1"/>
    <property type="molecule type" value="Genomic_DNA"/>
</dbReference>
<feature type="compositionally biased region" description="Pro residues" evidence="2">
    <location>
        <begin position="1064"/>
        <end position="1073"/>
    </location>
</feature>
<organism evidence="5 6">
    <name type="scientific">Eragrostis curvula</name>
    <name type="common">weeping love grass</name>
    <dbReference type="NCBI Taxonomy" id="38414"/>
    <lineage>
        <taxon>Eukaryota</taxon>
        <taxon>Viridiplantae</taxon>
        <taxon>Streptophyta</taxon>
        <taxon>Embryophyta</taxon>
        <taxon>Tracheophyta</taxon>
        <taxon>Spermatophyta</taxon>
        <taxon>Magnoliopsida</taxon>
        <taxon>Liliopsida</taxon>
        <taxon>Poales</taxon>
        <taxon>Poaceae</taxon>
        <taxon>PACMAD clade</taxon>
        <taxon>Chloridoideae</taxon>
        <taxon>Eragrostideae</taxon>
        <taxon>Eragrostidinae</taxon>
        <taxon>Eragrostis</taxon>
    </lineage>
</organism>
<dbReference type="InterPro" id="IPR039206">
    <property type="entry name" value="MORF/ORRM1/DAG-like"/>
</dbReference>
<keyword evidence="6" id="KW-1185">Reference proteome</keyword>
<feature type="compositionally biased region" description="Gly residues" evidence="2">
    <location>
        <begin position="1113"/>
        <end position="1124"/>
    </location>
</feature>
<feature type="compositionally biased region" description="Low complexity" evidence="2">
    <location>
        <begin position="1074"/>
        <end position="1086"/>
    </location>
</feature>
<evidence type="ECO:0000313" key="5">
    <source>
        <dbReference type="EMBL" id="TVU08800.1"/>
    </source>
</evidence>
<feature type="chain" id="PRO_5023839498" description="MORF/ORRM1/DAG-like MORF domain-containing protein" evidence="3">
    <location>
        <begin position="23"/>
        <end position="1260"/>
    </location>
</feature>
<evidence type="ECO:0000259" key="4">
    <source>
        <dbReference type="Pfam" id="PF21864"/>
    </source>
</evidence>
<name>A0A5J9TBN0_9POAL</name>
<dbReference type="PANTHER" id="PTHR31346:SF4">
    <property type="entry name" value="MULTIPLE ORGANELLAR RNA EDITING FACTOR 8, CHLOROPLASTIC_MITOCHONDRIAL"/>
    <property type="match status" value="1"/>
</dbReference>
<dbReference type="PANTHER" id="PTHR31346">
    <property type="entry name" value="MULTIPLE ORGANELLAR RNA EDITING FACTOR 2, CHLOROPLASTIC-RELATED-RELATED"/>
    <property type="match status" value="1"/>
</dbReference>
<feature type="compositionally biased region" description="Polar residues" evidence="2">
    <location>
        <begin position="1025"/>
        <end position="1046"/>
    </location>
</feature>
<feature type="domain" description="MORF/ORRM1/DAG-like MORF" evidence="4">
    <location>
        <begin position="142"/>
        <end position="238"/>
    </location>
</feature>
<dbReference type="Gramene" id="TVU08800">
    <property type="protein sequence ID" value="TVU08800"/>
    <property type="gene ID" value="EJB05_42215"/>
</dbReference>
<feature type="region of interest" description="Disordered" evidence="2">
    <location>
        <begin position="1000"/>
        <end position="1204"/>
    </location>
</feature>
<feature type="signal peptide" evidence="3">
    <location>
        <begin position="1"/>
        <end position="22"/>
    </location>
</feature>
<feature type="compositionally biased region" description="Low complexity" evidence="2">
    <location>
        <begin position="1101"/>
        <end position="1112"/>
    </location>
</feature>
<feature type="compositionally biased region" description="Polar residues" evidence="2">
    <location>
        <begin position="1169"/>
        <end position="1188"/>
    </location>
</feature>
<evidence type="ECO:0000256" key="2">
    <source>
        <dbReference type="SAM" id="MobiDB-lite"/>
    </source>
</evidence>
<keyword evidence="1" id="KW-0809">Transit peptide</keyword>
<feature type="region of interest" description="Disordered" evidence="2">
    <location>
        <begin position="659"/>
        <end position="683"/>
    </location>
</feature>
<feature type="region of interest" description="Disordered" evidence="2">
    <location>
        <begin position="429"/>
        <end position="449"/>
    </location>
</feature>
<reference evidence="5 6" key="1">
    <citation type="journal article" date="2019" name="Sci. Rep.">
        <title>A high-quality genome of Eragrostis curvula grass provides insights into Poaceae evolution and supports new strategies to enhance forage quality.</title>
        <authorList>
            <person name="Carballo J."/>
            <person name="Santos B.A.C.M."/>
            <person name="Zappacosta D."/>
            <person name="Garbus I."/>
            <person name="Selva J.P."/>
            <person name="Gallo C.A."/>
            <person name="Diaz A."/>
            <person name="Albertini E."/>
            <person name="Caccamo M."/>
            <person name="Echenique V."/>
        </authorList>
    </citation>
    <scope>NUCLEOTIDE SEQUENCE [LARGE SCALE GENOMIC DNA]</scope>
    <source>
        <strain evidence="6">cv. Victoria</strain>
        <tissue evidence="5">Leaf</tissue>
    </source>
</reference>
<feature type="non-terminal residue" evidence="5">
    <location>
        <position position="1"/>
    </location>
</feature>
<dbReference type="GO" id="GO:0080156">
    <property type="term" value="P:mitochondrial mRNA modification"/>
    <property type="evidence" value="ECO:0007669"/>
    <property type="project" value="TreeGrafter"/>
</dbReference>
<feature type="compositionally biased region" description="Acidic residues" evidence="2">
    <location>
        <begin position="119"/>
        <end position="128"/>
    </location>
</feature>
<dbReference type="Pfam" id="PF21864">
    <property type="entry name" value="MORF_dom"/>
    <property type="match status" value="3"/>
</dbReference>
<dbReference type="InterPro" id="IPR054059">
    <property type="entry name" value="MORF/ORRM1/DAG-like_MORF"/>
</dbReference>
<feature type="domain" description="MORF/ORRM1/DAG-like MORF" evidence="4">
    <location>
        <begin position="705"/>
        <end position="798"/>
    </location>
</feature>
<feature type="compositionally biased region" description="Basic residues" evidence="2">
    <location>
        <begin position="258"/>
        <end position="267"/>
    </location>
</feature>
<keyword evidence="3" id="KW-0732">Signal</keyword>
<evidence type="ECO:0000313" key="6">
    <source>
        <dbReference type="Proteomes" id="UP000324897"/>
    </source>
</evidence>
<gene>
    <name evidence="5" type="ORF">EJB05_42215</name>
</gene>
<evidence type="ECO:0000256" key="3">
    <source>
        <dbReference type="SAM" id="SignalP"/>
    </source>
</evidence>
<evidence type="ECO:0000256" key="1">
    <source>
        <dbReference type="ARBA" id="ARBA00022946"/>
    </source>
</evidence>
<comment type="caution">
    <text evidence="5">The sequence shown here is derived from an EMBL/GenBank/DDBJ whole genome shotgun (WGS) entry which is preliminary data.</text>
</comment>
<dbReference type="GO" id="GO:0016554">
    <property type="term" value="P:cytidine to uridine editing"/>
    <property type="evidence" value="ECO:0007669"/>
    <property type="project" value="InterPro"/>
</dbReference>